<accession>A0AAV7QRE0</accession>
<feature type="region of interest" description="Disordered" evidence="1">
    <location>
        <begin position="14"/>
        <end position="38"/>
    </location>
</feature>
<dbReference type="Proteomes" id="UP001066276">
    <property type="component" value="Chromosome 6"/>
</dbReference>
<evidence type="ECO:0000256" key="1">
    <source>
        <dbReference type="SAM" id="MobiDB-lite"/>
    </source>
</evidence>
<evidence type="ECO:0000313" key="3">
    <source>
        <dbReference type="Proteomes" id="UP001066276"/>
    </source>
</evidence>
<protein>
    <submittedName>
        <fullName evidence="2">Uncharacterized protein</fullName>
    </submittedName>
</protein>
<organism evidence="2 3">
    <name type="scientific">Pleurodeles waltl</name>
    <name type="common">Iberian ribbed newt</name>
    <dbReference type="NCBI Taxonomy" id="8319"/>
    <lineage>
        <taxon>Eukaryota</taxon>
        <taxon>Metazoa</taxon>
        <taxon>Chordata</taxon>
        <taxon>Craniata</taxon>
        <taxon>Vertebrata</taxon>
        <taxon>Euteleostomi</taxon>
        <taxon>Amphibia</taxon>
        <taxon>Batrachia</taxon>
        <taxon>Caudata</taxon>
        <taxon>Salamandroidea</taxon>
        <taxon>Salamandridae</taxon>
        <taxon>Pleurodelinae</taxon>
        <taxon>Pleurodeles</taxon>
    </lineage>
</organism>
<name>A0AAV7QRE0_PLEWA</name>
<comment type="caution">
    <text evidence="2">The sequence shown here is derived from an EMBL/GenBank/DDBJ whole genome shotgun (WGS) entry which is preliminary data.</text>
</comment>
<proteinExistence type="predicted"/>
<evidence type="ECO:0000313" key="2">
    <source>
        <dbReference type="EMBL" id="KAJ1141986.1"/>
    </source>
</evidence>
<dbReference type="EMBL" id="JANPWB010000010">
    <property type="protein sequence ID" value="KAJ1141986.1"/>
    <property type="molecule type" value="Genomic_DNA"/>
</dbReference>
<reference evidence="2" key="1">
    <citation type="journal article" date="2022" name="bioRxiv">
        <title>Sequencing and chromosome-scale assembly of the giantPleurodeles waltlgenome.</title>
        <authorList>
            <person name="Brown T."/>
            <person name="Elewa A."/>
            <person name="Iarovenko S."/>
            <person name="Subramanian E."/>
            <person name="Araus A.J."/>
            <person name="Petzold A."/>
            <person name="Susuki M."/>
            <person name="Suzuki K.-i.T."/>
            <person name="Hayashi T."/>
            <person name="Toyoda A."/>
            <person name="Oliveira C."/>
            <person name="Osipova E."/>
            <person name="Leigh N.D."/>
            <person name="Simon A."/>
            <person name="Yun M.H."/>
        </authorList>
    </citation>
    <scope>NUCLEOTIDE SEQUENCE</scope>
    <source>
        <strain evidence="2">20211129_DDA</strain>
        <tissue evidence="2">Liver</tissue>
    </source>
</reference>
<gene>
    <name evidence="2" type="ORF">NDU88_008314</name>
</gene>
<keyword evidence="3" id="KW-1185">Reference proteome</keyword>
<dbReference type="AlphaFoldDB" id="A0AAV7QRE0"/>
<sequence>MWLPAESLRSCRADCREAPGDPHSRGQRDVRPETKLHGHSLVWEEEEALCLGATGGESPPESEMSILHWSEEWIGGVEWRTGGSPHREAETATASPIVELQKREADTAWRVGVGEGAHWASTCGCRRQ</sequence>
<feature type="compositionally biased region" description="Basic and acidic residues" evidence="1">
    <location>
        <begin position="14"/>
        <end position="36"/>
    </location>
</feature>